<evidence type="ECO:0000313" key="2">
    <source>
        <dbReference type="EMBL" id="KAL0391055.1"/>
    </source>
</evidence>
<feature type="region of interest" description="Disordered" evidence="1">
    <location>
        <begin position="268"/>
        <end position="287"/>
    </location>
</feature>
<comment type="caution">
    <text evidence="2">The sequence shown here is derived from an EMBL/GenBank/DDBJ whole genome shotgun (WGS) entry which is preliminary data.</text>
</comment>
<accession>A0AAW2SER5</accession>
<sequence length="466" mass="51668">MVGELCLMASHGYPPGLGVFLHQEQGLSRGSKDLHHFLHYHSSNQDLVNSHPLHLHLQQKEEWKSIGGQLTDSHHLLTVDSNSTRLKLFDVQDNHPDSLHFSVGIAEQYTRQEKILKLLASGSIEADGSLLDLSMLYDLMGPQQPIRDLPQQPFASYPQWCFDDAESQQSLIYLARELYFNEPSLELTGDMSCCTENMYGPDCQLQFQCNCIGSEMSDILSVISDFHLSKNTVKASKLTMLVPYFERRKRVRSNTNSLQLATEKDAPLKSHAKVKEKTSSQKRRASTRTGKKTDIYCNSYLHACESLLSIIVNRKQQGNSTILSVKKSGLQLPQLLTQFSATVAGTGIAVVLSVACRVACGRVPFCGSKVLSTGLGLGLVWLSWAVNRLRDTVISIGYLLSSSSDNGCCSAAVSMTDDQSPKLGPEPETTLLKSALLIDFYQTAAIGFTELRDFEMYNVAETTQME</sequence>
<dbReference type="PANTHER" id="PTHR35095">
    <property type="entry name" value="OS05G0143300 PROTEIN"/>
    <property type="match status" value="1"/>
</dbReference>
<organism evidence="2">
    <name type="scientific">Sesamum calycinum</name>
    <dbReference type="NCBI Taxonomy" id="2727403"/>
    <lineage>
        <taxon>Eukaryota</taxon>
        <taxon>Viridiplantae</taxon>
        <taxon>Streptophyta</taxon>
        <taxon>Embryophyta</taxon>
        <taxon>Tracheophyta</taxon>
        <taxon>Spermatophyta</taxon>
        <taxon>Magnoliopsida</taxon>
        <taxon>eudicotyledons</taxon>
        <taxon>Gunneridae</taxon>
        <taxon>Pentapetalae</taxon>
        <taxon>asterids</taxon>
        <taxon>lamiids</taxon>
        <taxon>Lamiales</taxon>
        <taxon>Pedaliaceae</taxon>
        <taxon>Sesamum</taxon>
    </lineage>
</organism>
<evidence type="ECO:0000256" key="1">
    <source>
        <dbReference type="SAM" id="MobiDB-lite"/>
    </source>
</evidence>
<reference evidence="2" key="1">
    <citation type="submission" date="2020-06" db="EMBL/GenBank/DDBJ databases">
        <authorList>
            <person name="Li T."/>
            <person name="Hu X."/>
            <person name="Zhang T."/>
            <person name="Song X."/>
            <person name="Zhang H."/>
            <person name="Dai N."/>
            <person name="Sheng W."/>
            <person name="Hou X."/>
            <person name="Wei L."/>
        </authorList>
    </citation>
    <scope>NUCLEOTIDE SEQUENCE</scope>
    <source>
        <strain evidence="2">KEN8</strain>
        <tissue evidence="2">Leaf</tissue>
    </source>
</reference>
<feature type="compositionally biased region" description="Basic and acidic residues" evidence="1">
    <location>
        <begin position="268"/>
        <end position="279"/>
    </location>
</feature>
<dbReference type="AlphaFoldDB" id="A0AAW2SER5"/>
<gene>
    <name evidence="2" type="ORF">Scaly_0462600</name>
</gene>
<name>A0AAW2SER5_9LAMI</name>
<reference evidence="2" key="2">
    <citation type="journal article" date="2024" name="Plant">
        <title>Genomic evolution and insights into agronomic trait innovations of Sesamum species.</title>
        <authorList>
            <person name="Miao H."/>
            <person name="Wang L."/>
            <person name="Qu L."/>
            <person name="Liu H."/>
            <person name="Sun Y."/>
            <person name="Le M."/>
            <person name="Wang Q."/>
            <person name="Wei S."/>
            <person name="Zheng Y."/>
            <person name="Lin W."/>
            <person name="Duan Y."/>
            <person name="Cao H."/>
            <person name="Xiong S."/>
            <person name="Wang X."/>
            <person name="Wei L."/>
            <person name="Li C."/>
            <person name="Ma Q."/>
            <person name="Ju M."/>
            <person name="Zhao R."/>
            <person name="Li G."/>
            <person name="Mu C."/>
            <person name="Tian Q."/>
            <person name="Mei H."/>
            <person name="Zhang T."/>
            <person name="Gao T."/>
            <person name="Zhang H."/>
        </authorList>
    </citation>
    <scope>NUCLEOTIDE SEQUENCE</scope>
    <source>
        <strain evidence="2">KEN8</strain>
    </source>
</reference>
<protein>
    <submittedName>
        <fullName evidence="2">Uncharacterized protein</fullName>
    </submittedName>
</protein>
<dbReference type="EMBL" id="JACGWM010000002">
    <property type="protein sequence ID" value="KAL0391055.1"/>
    <property type="molecule type" value="Genomic_DNA"/>
</dbReference>
<proteinExistence type="predicted"/>
<dbReference type="PANTHER" id="PTHR35095:SF1">
    <property type="entry name" value="OS05G0143300 PROTEIN"/>
    <property type="match status" value="1"/>
</dbReference>